<dbReference type="PROSITE" id="PS50835">
    <property type="entry name" value="IG_LIKE"/>
    <property type="match status" value="1"/>
</dbReference>
<feature type="non-terminal residue" evidence="3">
    <location>
        <position position="186"/>
    </location>
</feature>
<feature type="domain" description="Ig-like" evidence="2">
    <location>
        <begin position="3"/>
        <end position="88"/>
    </location>
</feature>
<dbReference type="InterPro" id="IPR036179">
    <property type="entry name" value="Ig-like_dom_sf"/>
</dbReference>
<dbReference type="PANTHER" id="PTHR11738">
    <property type="entry name" value="MHC CLASS I NK CELL RECEPTOR"/>
    <property type="match status" value="1"/>
</dbReference>
<dbReference type="InterPro" id="IPR007110">
    <property type="entry name" value="Ig-like_dom"/>
</dbReference>
<dbReference type="InterPro" id="IPR050412">
    <property type="entry name" value="Ig-like_Receptors_ImmuneReg"/>
</dbReference>
<protein>
    <submittedName>
        <fullName evidence="3">IGSF1 protein</fullName>
    </submittedName>
</protein>
<dbReference type="GO" id="GO:0002764">
    <property type="term" value="P:immune response-regulating signaling pathway"/>
    <property type="evidence" value="ECO:0007669"/>
    <property type="project" value="TreeGrafter"/>
</dbReference>
<proteinExistence type="predicted"/>
<evidence type="ECO:0000259" key="2">
    <source>
        <dbReference type="PROSITE" id="PS50835"/>
    </source>
</evidence>
<gene>
    <name evidence="3" type="primary">Igsf1</name>
    <name evidence="3" type="ORF">PEDTOR_R05262</name>
</gene>
<evidence type="ECO:0000313" key="3">
    <source>
        <dbReference type="EMBL" id="NWW46476.1"/>
    </source>
</evidence>
<comment type="caution">
    <text evidence="3">The sequence shown here is derived from an EMBL/GenBank/DDBJ whole genome shotgun (WGS) entry which is preliminary data.</text>
</comment>
<reference evidence="3 4" key="1">
    <citation type="submission" date="2019-09" db="EMBL/GenBank/DDBJ databases">
        <title>Bird 10,000 Genomes (B10K) Project - Family phase.</title>
        <authorList>
            <person name="Zhang G."/>
        </authorList>
    </citation>
    <scope>NUCLEOTIDE SEQUENCE [LARGE SCALE GENOMIC DNA]</scope>
    <source>
        <strain evidence="3">B10K-DU-029-80</strain>
        <tissue evidence="3">Muscle</tissue>
    </source>
</reference>
<evidence type="ECO:0000256" key="1">
    <source>
        <dbReference type="ARBA" id="ARBA00023157"/>
    </source>
</evidence>
<dbReference type="InterPro" id="IPR003599">
    <property type="entry name" value="Ig_sub"/>
</dbReference>
<dbReference type="EMBL" id="VZRU01007203">
    <property type="protein sequence ID" value="NWW46476.1"/>
    <property type="molecule type" value="Genomic_DNA"/>
</dbReference>
<dbReference type="Gene3D" id="2.60.40.10">
    <property type="entry name" value="Immunoglobulins"/>
    <property type="match status" value="2"/>
</dbReference>
<dbReference type="SMART" id="SM00409">
    <property type="entry name" value="IG"/>
    <property type="match status" value="2"/>
</dbReference>
<evidence type="ECO:0000313" key="4">
    <source>
        <dbReference type="Proteomes" id="UP000565207"/>
    </source>
</evidence>
<dbReference type="InterPro" id="IPR013783">
    <property type="entry name" value="Ig-like_fold"/>
</dbReference>
<dbReference type="SUPFAM" id="SSF48726">
    <property type="entry name" value="Immunoglobulin"/>
    <property type="match status" value="2"/>
</dbReference>
<sequence length="186" mass="20175">GGPSISIFLKPPGTIPPGGATTVCCSCECDNGKFVLFRSGHRVNTLPRLLGGGRAEFSISNVSEWDAGGYNCHYVDGDTVLARSEPVEVRVHEFRLPEPVLSVLPGHQVVAGADVVFRCTLARPRAGCSLYLEGWGAEFQHLSNGEDYKLSGVHKGYEGRYSCQCFVKNASLEWSPVSKTLDLMVR</sequence>
<dbReference type="PANTHER" id="PTHR11738:SF186">
    <property type="entry name" value="OSTEOCLAST-ASSOCIATED IMMUNOGLOBULIN-LIKE RECEPTOR"/>
    <property type="match status" value="1"/>
</dbReference>
<dbReference type="Proteomes" id="UP000565207">
    <property type="component" value="Unassembled WGS sequence"/>
</dbReference>
<name>A0A7K6NB73_PEDTO</name>
<dbReference type="AlphaFoldDB" id="A0A7K6NB73"/>
<accession>A0A7K6NB73</accession>
<feature type="non-terminal residue" evidence="3">
    <location>
        <position position="1"/>
    </location>
</feature>
<keyword evidence="4" id="KW-1185">Reference proteome</keyword>
<keyword evidence="1" id="KW-1015">Disulfide bond</keyword>
<organism evidence="3 4">
    <name type="scientific">Pedionomus torquatus</name>
    <name type="common">Plains-wanderer</name>
    <dbReference type="NCBI Taxonomy" id="227192"/>
    <lineage>
        <taxon>Eukaryota</taxon>
        <taxon>Metazoa</taxon>
        <taxon>Chordata</taxon>
        <taxon>Craniata</taxon>
        <taxon>Vertebrata</taxon>
        <taxon>Euteleostomi</taxon>
        <taxon>Archelosauria</taxon>
        <taxon>Archosauria</taxon>
        <taxon>Dinosauria</taxon>
        <taxon>Saurischia</taxon>
        <taxon>Theropoda</taxon>
        <taxon>Coelurosauria</taxon>
        <taxon>Aves</taxon>
        <taxon>Neognathae</taxon>
        <taxon>Neoaves</taxon>
        <taxon>Charadriiformes</taxon>
        <taxon>Pedionomidae</taxon>
        <taxon>Pedionomus</taxon>
    </lineage>
</organism>